<dbReference type="Gene3D" id="3.30.2400.30">
    <property type="match status" value="1"/>
</dbReference>
<comment type="similarity">
    <text evidence="2">Belongs to the encapsulin family. Family 1 subfamily.</text>
</comment>
<dbReference type="RefSeq" id="WP_204077673.1">
    <property type="nucleotide sequence ID" value="NZ_BOOP01000041.1"/>
</dbReference>
<evidence type="ECO:0000256" key="3">
    <source>
        <dbReference type="ARBA" id="ARBA00033787"/>
    </source>
</evidence>
<evidence type="ECO:0000313" key="6">
    <source>
        <dbReference type="Proteomes" id="UP000622547"/>
    </source>
</evidence>
<dbReference type="PANTHER" id="PTHR37165">
    <property type="entry name" value="PEPTIDASE U56 FAMILY"/>
    <property type="match status" value="1"/>
</dbReference>
<keyword evidence="3" id="KW-1284">Encapsulin nanocompartment</keyword>
<proteinExistence type="inferred from homology"/>
<dbReference type="Pfam" id="PF04454">
    <property type="entry name" value="Linocin_M18"/>
    <property type="match status" value="1"/>
</dbReference>
<dbReference type="Proteomes" id="UP000622547">
    <property type="component" value="Unassembled WGS sequence"/>
</dbReference>
<dbReference type="InterPro" id="IPR051429">
    <property type="entry name" value="Encapsulin_nc"/>
</dbReference>
<dbReference type="GO" id="GO:0140737">
    <property type="term" value="C:encapsulin nanocompartment"/>
    <property type="evidence" value="ECO:0007669"/>
    <property type="project" value="UniProtKB-SubCell"/>
</dbReference>
<protein>
    <recommendedName>
        <fullName evidence="4">Type 1 encapsulin shell protein</fullName>
    </recommendedName>
</protein>
<accession>A0A8J3XHQ7</accession>
<keyword evidence="6" id="KW-1185">Reference proteome</keyword>
<dbReference type="PANTHER" id="PTHR37165:SF1">
    <property type="entry name" value="TYPE 1 ENCAPSULIN SHELL PROTEIN"/>
    <property type="match status" value="1"/>
</dbReference>
<reference evidence="5 6" key="1">
    <citation type="submission" date="2021-01" db="EMBL/GenBank/DDBJ databases">
        <title>Whole genome shotgun sequence of Planotetraspora phitsanulokensis NBRC 104273.</title>
        <authorList>
            <person name="Komaki H."/>
            <person name="Tamura T."/>
        </authorList>
    </citation>
    <scope>NUCLEOTIDE SEQUENCE [LARGE SCALE GENOMIC DNA]</scope>
    <source>
        <strain evidence="5 6">NBRC 104273</strain>
    </source>
</reference>
<dbReference type="InterPro" id="IPR007544">
    <property type="entry name" value="ENCAP"/>
</dbReference>
<organism evidence="5 6">
    <name type="scientific">Planotetraspora phitsanulokensis</name>
    <dbReference type="NCBI Taxonomy" id="575192"/>
    <lineage>
        <taxon>Bacteria</taxon>
        <taxon>Bacillati</taxon>
        <taxon>Actinomycetota</taxon>
        <taxon>Actinomycetes</taxon>
        <taxon>Streptosporangiales</taxon>
        <taxon>Streptosporangiaceae</taxon>
        <taxon>Planotetraspora</taxon>
    </lineage>
</organism>
<dbReference type="NCBIfam" id="NF041155">
    <property type="entry name" value="encap_f1"/>
    <property type="match status" value="1"/>
</dbReference>
<comment type="caution">
    <text evidence="5">The sequence shown here is derived from an EMBL/GenBank/DDBJ whole genome shotgun (WGS) entry which is preliminary data.</text>
</comment>
<gene>
    <name evidence="5" type="ORF">Pph01_72500</name>
</gene>
<name>A0A8J3XHQ7_9ACTN</name>
<evidence type="ECO:0000256" key="2">
    <source>
        <dbReference type="ARBA" id="ARBA00033743"/>
    </source>
</evidence>
<dbReference type="Gene3D" id="3.30.2320.10">
    <property type="entry name" value="hypothetical protein PF0899 domain"/>
    <property type="match status" value="1"/>
</dbReference>
<evidence type="ECO:0000256" key="1">
    <source>
        <dbReference type="ARBA" id="ARBA00033738"/>
    </source>
</evidence>
<dbReference type="AlphaFoldDB" id="A0A8J3XHQ7"/>
<dbReference type="EMBL" id="BOOP01000041">
    <property type="protein sequence ID" value="GII42247.1"/>
    <property type="molecule type" value="Genomic_DNA"/>
</dbReference>
<dbReference type="PIRSF" id="PIRSF019254">
    <property type="entry name" value="CFP29"/>
    <property type="match status" value="1"/>
</dbReference>
<evidence type="ECO:0000256" key="4">
    <source>
        <dbReference type="ARBA" id="ARBA00050023"/>
    </source>
</evidence>
<comment type="subcellular location">
    <subcellularLocation>
        <location evidence="1">Encapsulin nanocompartment</location>
    </subcellularLocation>
</comment>
<sequence length="264" mass="28371">MNNLHRELAPISDAAWADLESEVRRTFIRHLAGRRLVDVPEPGGVALASVATGHLAAVESPAPGVGARLRESQSLVELRVPFTVDRQAVDDVERGAKDPDWDPAKEAARQMAYAEDRAVFEGYAAAGIGGIRRGSTNPPLVLPAEVRDYPNTISQAITTLRLAGVDGPYSLALSADAYTAVNETSDHGYPIHEHLARLIDGEIIWAPAISGAFLLTTRGGDYELRIGQDLSIGYDSHDATSVRLYLQETLTFLAYTGEAAVALT</sequence>
<evidence type="ECO:0000313" key="5">
    <source>
        <dbReference type="EMBL" id="GII42247.1"/>
    </source>
</evidence>